<protein>
    <submittedName>
        <fullName evidence="2">TniQ family protein</fullName>
    </submittedName>
</protein>
<evidence type="ECO:0000313" key="3">
    <source>
        <dbReference type="Proteomes" id="UP000317713"/>
    </source>
</evidence>
<dbReference type="InterPro" id="IPR009492">
    <property type="entry name" value="TniQ"/>
</dbReference>
<dbReference type="EMBL" id="CP042161">
    <property type="protein sequence ID" value="QDS36631.1"/>
    <property type="molecule type" value="Genomic_DNA"/>
</dbReference>
<dbReference type="Proteomes" id="UP000317713">
    <property type="component" value="Chromosome"/>
</dbReference>
<reference evidence="2 3" key="1">
    <citation type="submission" date="2019-07" db="EMBL/GenBank/DDBJ databases">
        <title>Characterization of Brevibacillus brevis HK544, as a potential biocontrol agent.</title>
        <authorList>
            <person name="Kim H."/>
        </authorList>
    </citation>
    <scope>NUCLEOTIDE SEQUENCE [LARGE SCALE GENOMIC DNA]</scope>
    <source>
        <strain evidence="2 3">HK544</strain>
    </source>
</reference>
<proteinExistence type="predicted"/>
<evidence type="ECO:0000313" key="2">
    <source>
        <dbReference type="EMBL" id="QDS36631.1"/>
    </source>
</evidence>
<dbReference type="AlphaFoldDB" id="A0A517ICM2"/>
<gene>
    <name evidence="2" type="ORF">FPS98_23020</name>
</gene>
<evidence type="ECO:0000259" key="1">
    <source>
        <dbReference type="Pfam" id="PF06527"/>
    </source>
</evidence>
<organism evidence="2 3">
    <name type="scientific">Brevibacillus brevis</name>
    <name type="common">Bacillus brevis</name>
    <dbReference type="NCBI Taxonomy" id="1393"/>
    <lineage>
        <taxon>Bacteria</taxon>
        <taxon>Bacillati</taxon>
        <taxon>Bacillota</taxon>
        <taxon>Bacilli</taxon>
        <taxon>Bacillales</taxon>
        <taxon>Paenibacillaceae</taxon>
        <taxon>Brevibacillus</taxon>
    </lineage>
</organism>
<name>A0A517ICM2_BREBE</name>
<feature type="domain" description="TniQ" evidence="1">
    <location>
        <begin position="45"/>
        <end position="186"/>
    </location>
</feature>
<dbReference type="Pfam" id="PF06527">
    <property type="entry name" value="TniQ"/>
    <property type="match status" value="1"/>
</dbReference>
<accession>A0A517ICM2</accession>
<sequence length="662" mass="78175">MYYHDWYHCNDSDEVFQSTFKLKIKTQNNPILISCGVKMNARFTIRPKPIYGESLSSYLIRIGQLNQLTYIDISHLIKSDHRQRVHQRSSFKIDLFTQKFISSKKIGEVLNLDMSTWKSMTFSYLYEKFYDQAELEVSHELFFSGNMINTSTRSFCPKCLKEEKGVYKLLWQVEELNVCKKHSISLRDTCPTCRKRQPYVFDSMANAECSYCRNKLYEKEDEHAQVSIEKQPTIYSDWEYLIDPNKKGVTVWYKDKRRSALISLFFLAQGEKSPFAREEIEGLSVDYKHSSLKYLKEKKDVKKSYRVTLPVILKVLREKGKKADYFFSLQVPIDYVHTVIYEESRYEIGTCKAPWCISYDSKRSMKRITKHFLKNDKKIFGAPHICIDCNVIYGRDRRSGLWGECGDLIELAWKKISPMINANFSGKSICEALGISVFILTKCLGYLAQHKLLLDDKYTPSVIIQNPEDNFRRLMDLKGTAIYNASKFYGWNHKEYWYYYYDHNVQQLLHLNKENDSTDITSISESKETTPSNLKCNAEEREYLWALTKKYAQQQIENREVITNAEYSRYVGRGYKSTENRYPEIIKWLELKKQLVKELILKDKLEKRQEKVIMVVKMLYFREMNMSLTNVAKYSGITRKYIRTHKILTEAIIKTRESLTVK</sequence>